<organism evidence="1 2">
    <name type="scientific">Asticcacaulis benevestitus DSM 16100 = ATCC BAA-896</name>
    <dbReference type="NCBI Taxonomy" id="1121022"/>
    <lineage>
        <taxon>Bacteria</taxon>
        <taxon>Pseudomonadati</taxon>
        <taxon>Pseudomonadota</taxon>
        <taxon>Alphaproteobacteria</taxon>
        <taxon>Caulobacterales</taxon>
        <taxon>Caulobacteraceae</taxon>
        <taxon>Asticcacaulis</taxon>
    </lineage>
</organism>
<name>V4RML5_9CAUL</name>
<protein>
    <recommendedName>
        <fullName evidence="3">Bacterial mobilisation domain-containing protein</fullName>
    </recommendedName>
</protein>
<comment type="caution">
    <text evidence="1">The sequence shown here is derived from an EMBL/GenBank/DDBJ whole genome shotgun (WGS) entry which is preliminary data.</text>
</comment>
<evidence type="ECO:0000313" key="1">
    <source>
        <dbReference type="EMBL" id="ESQ92518.1"/>
    </source>
</evidence>
<gene>
    <name evidence="1" type="ORF">ABENE_07735</name>
</gene>
<dbReference type="AlphaFoldDB" id="V4RML5"/>
<sequence length="185" mass="20151">MGDLPTPKWRRPRQITVDLRGLHEPWLAWCKAQSLKPSDAVRRAIAKLVSGPVPAQSSLMVLVAERPTIRHEIALTASEQGRVAAMAEADGLSITKWIVALIRARLTGTAQFGQEELEALAQSNLQMLAIGRNLNALAKAANMRGGAGAQEARDIRDLEAEIRSHVAKVSNLMTGNAARWRLHGE</sequence>
<dbReference type="Proteomes" id="UP000017837">
    <property type="component" value="Unassembled WGS sequence"/>
</dbReference>
<dbReference type="EMBL" id="AWGB01000012">
    <property type="protein sequence ID" value="ESQ92518.1"/>
    <property type="molecule type" value="Genomic_DNA"/>
</dbReference>
<keyword evidence="2" id="KW-1185">Reference proteome</keyword>
<evidence type="ECO:0000313" key="2">
    <source>
        <dbReference type="Proteomes" id="UP000017837"/>
    </source>
</evidence>
<evidence type="ECO:0008006" key="3">
    <source>
        <dbReference type="Google" id="ProtNLM"/>
    </source>
</evidence>
<dbReference type="STRING" id="1121022.GCA_000376105_02737"/>
<dbReference type="eggNOG" id="ENOG50330VM">
    <property type="taxonomic scope" value="Bacteria"/>
</dbReference>
<dbReference type="PATRIC" id="fig|1121022.4.peg.1553"/>
<accession>V4RML5</accession>
<reference evidence="1 2" key="1">
    <citation type="journal article" date="2014" name="Nature">
        <title>Sequential evolution of bacterial morphology by co-option of a developmental regulator.</title>
        <authorList>
            <person name="Jiang C."/>
            <person name="Brown P.J."/>
            <person name="Ducret A."/>
            <person name="Brun Y.V."/>
        </authorList>
    </citation>
    <scope>NUCLEOTIDE SEQUENCE [LARGE SCALE GENOMIC DNA]</scope>
    <source>
        <strain evidence="1 2">DSM 16100</strain>
    </source>
</reference>
<proteinExistence type="predicted"/>